<keyword evidence="3 5" id="KW-0378">Hydrolase</keyword>
<dbReference type="Pfam" id="PF04616">
    <property type="entry name" value="Glyco_hydro_43"/>
    <property type="match status" value="1"/>
</dbReference>
<gene>
    <name evidence="6" type="ORF">DYE49_11145</name>
</gene>
<dbReference type="KEGG" id="trc:DYE49_11145"/>
<reference evidence="6 7" key="1">
    <citation type="submission" date="2018-08" db="EMBL/GenBank/DDBJ databases">
        <title>The first complete genome of Treponema rectale (CHPAT), a commensal spirochete of the bovine rectum.</title>
        <authorList>
            <person name="Staton G.J."/>
            <person name="Clegg S.R."/>
            <person name="Carter S.D."/>
            <person name="Radford A.D."/>
            <person name="Darby A."/>
            <person name="Hall N."/>
            <person name="Birtles R.J."/>
            <person name="Evans N.J."/>
        </authorList>
    </citation>
    <scope>NUCLEOTIDE SEQUENCE [LARGE SCALE GENOMIC DNA]</scope>
    <source>
        <strain evidence="6 7">CHPA</strain>
    </source>
</reference>
<evidence type="ECO:0000256" key="4">
    <source>
        <dbReference type="ARBA" id="ARBA00023295"/>
    </source>
</evidence>
<dbReference type="AlphaFoldDB" id="A0A7M1XP00"/>
<evidence type="ECO:0000256" key="2">
    <source>
        <dbReference type="ARBA" id="ARBA00022729"/>
    </source>
</evidence>
<dbReference type="PANTHER" id="PTHR43817">
    <property type="entry name" value="GLYCOSYL HYDROLASE"/>
    <property type="match status" value="1"/>
</dbReference>
<sequence>MTGEWTLAGRVRAVKGSTFDASALEDSSDVNKMDLTLYRYAGDTAQAWIMNLDGTPFKVGDQWYYAWAEYVYDGGWADEGESGDGILTFGGREHIDGAGTGAWSAILMGKVVDGSDFTQVTDVRPVTAPEYAWEWGEEVYDENGEINSFDMAHSALVNVNEGPAILQRNGKIFLIYSASACDASYCLGMLSIDADGDLLDASKWTKSETPVFTSSVGNGIYGPGHCSFTTYKGYDVIVYHARTWPKLYSYYGRTNNFTTASDGLSDPYRTGRAKVFTWNKDGSPNFGEAE</sequence>
<evidence type="ECO:0000256" key="1">
    <source>
        <dbReference type="ARBA" id="ARBA00009865"/>
    </source>
</evidence>
<dbReference type="GO" id="GO:0005975">
    <property type="term" value="P:carbohydrate metabolic process"/>
    <property type="evidence" value="ECO:0007669"/>
    <property type="project" value="InterPro"/>
</dbReference>
<evidence type="ECO:0008006" key="8">
    <source>
        <dbReference type="Google" id="ProtNLM"/>
    </source>
</evidence>
<organism evidence="6 7">
    <name type="scientific">Treponema rectale</name>
    <dbReference type="NCBI Taxonomy" id="744512"/>
    <lineage>
        <taxon>Bacteria</taxon>
        <taxon>Pseudomonadati</taxon>
        <taxon>Spirochaetota</taxon>
        <taxon>Spirochaetia</taxon>
        <taxon>Spirochaetales</taxon>
        <taxon>Treponemataceae</taxon>
        <taxon>Treponema</taxon>
    </lineage>
</organism>
<dbReference type="InterPro" id="IPR006710">
    <property type="entry name" value="Glyco_hydro_43"/>
</dbReference>
<accession>A0A7M1XP00</accession>
<evidence type="ECO:0000313" key="6">
    <source>
        <dbReference type="EMBL" id="QOS41277.1"/>
    </source>
</evidence>
<dbReference type="Gene3D" id="2.115.10.20">
    <property type="entry name" value="Glycosyl hydrolase domain, family 43"/>
    <property type="match status" value="1"/>
</dbReference>
<proteinExistence type="inferred from homology"/>
<dbReference type="Proteomes" id="UP000593591">
    <property type="component" value="Chromosome"/>
</dbReference>
<dbReference type="SUPFAM" id="SSF75005">
    <property type="entry name" value="Arabinanase/levansucrase/invertase"/>
    <property type="match status" value="1"/>
</dbReference>
<evidence type="ECO:0000313" key="7">
    <source>
        <dbReference type="Proteomes" id="UP000593591"/>
    </source>
</evidence>
<evidence type="ECO:0000256" key="5">
    <source>
        <dbReference type="RuleBase" id="RU361187"/>
    </source>
</evidence>
<comment type="similarity">
    <text evidence="1 5">Belongs to the glycosyl hydrolase 43 family.</text>
</comment>
<dbReference type="InterPro" id="IPR023296">
    <property type="entry name" value="Glyco_hydro_beta-prop_sf"/>
</dbReference>
<name>A0A7M1XP00_9SPIR</name>
<dbReference type="EMBL" id="CP031517">
    <property type="protein sequence ID" value="QOS41277.1"/>
    <property type="molecule type" value="Genomic_DNA"/>
</dbReference>
<keyword evidence="2" id="KW-0732">Signal</keyword>
<dbReference type="PANTHER" id="PTHR43817:SF1">
    <property type="entry name" value="HYDROLASE, FAMILY 43, PUTATIVE (AFU_ORTHOLOGUE AFUA_3G01660)-RELATED"/>
    <property type="match status" value="1"/>
</dbReference>
<evidence type="ECO:0000256" key="3">
    <source>
        <dbReference type="ARBA" id="ARBA00022801"/>
    </source>
</evidence>
<protein>
    <recommendedName>
        <fullName evidence="8">Beta-xylosidase, GH43 family</fullName>
    </recommendedName>
</protein>
<dbReference type="GO" id="GO:0004553">
    <property type="term" value="F:hydrolase activity, hydrolyzing O-glycosyl compounds"/>
    <property type="evidence" value="ECO:0007669"/>
    <property type="project" value="InterPro"/>
</dbReference>
<keyword evidence="4 5" id="KW-0326">Glycosidase</keyword>